<keyword evidence="3" id="KW-1185">Reference proteome</keyword>
<feature type="compositionally biased region" description="Gly residues" evidence="1">
    <location>
        <begin position="279"/>
        <end position="293"/>
    </location>
</feature>
<accession>A0A918GL03</accession>
<feature type="compositionally biased region" description="Basic and acidic residues" evidence="1">
    <location>
        <begin position="238"/>
        <end position="248"/>
    </location>
</feature>
<sequence>MHGEVVVVGGHESDGGRALRPLLGPRATAVAGGRDLYRRVAALRERGAPVCVVPMTLGRDPALTADAARTLRALPATARAHVVLAEPFGTAEHLVGWLRAAAGKVPADQALLITAPVGDPFTDADLFRTARLVRQYGRHRTVEVALTGGDPDPAEGVRRCRALGAPHVTLLPAAWVTPPVPDPEHCSPGGPLLTASGVAGVLDARVRQAWQRRERQGDDGLVRGLAADRAHGHAHSHGPGEGHDHGHGPGEGQAHGHGPGEGHAHGHGPAEGHDHGHGPGEGQAHGHGPGHGPAEGHDHGHGPGEGQAHGHGPGHGPAEGHAHSHRPGEDHARPQPAAHGHASEHDHALMRSRSTR</sequence>
<dbReference type="PANTHER" id="PTHR37612">
    <property type="entry name" value="FIBROIN HEAVY CHAIN FIB-H LIKE PROTEIN"/>
    <property type="match status" value="1"/>
</dbReference>
<feature type="compositionally biased region" description="Basic and acidic residues" evidence="1">
    <location>
        <begin position="318"/>
        <end position="333"/>
    </location>
</feature>
<dbReference type="InterPro" id="IPR052258">
    <property type="entry name" value="Diverse_Func_Domain-Protein"/>
</dbReference>
<name>A0A918GL03_STRGD</name>
<dbReference type="PRINTS" id="PR00334">
    <property type="entry name" value="KININOGEN"/>
</dbReference>
<proteinExistence type="predicted"/>
<comment type="caution">
    <text evidence="2">The sequence shown here is derived from an EMBL/GenBank/DDBJ whole genome shotgun (WGS) entry which is preliminary data.</text>
</comment>
<feature type="compositionally biased region" description="Basic and acidic residues" evidence="1">
    <location>
        <begin position="258"/>
        <end position="278"/>
    </location>
</feature>
<reference evidence="2" key="2">
    <citation type="submission" date="2020-09" db="EMBL/GenBank/DDBJ databases">
        <authorList>
            <person name="Sun Q."/>
            <person name="Ohkuma M."/>
        </authorList>
    </citation>
    <scope>NUCLEOTIDE SEQUENCE</scope>
    <source>
        <strain evidence="2">JCM 4234</strain>
    </source>
</reference>
<dbReference type="InterPro" id="IPR002395">
    <property type="entry name" value="Kininogen"/>
</dbReference>
<dbReference type="EMBL" id="BMSL01000009">
    <property type="protein sequence ID" value="GGS43548.1"/>
    <property type="molecule type" value="Genomic_DNA"/>
</dbReference>
<organism evidence="2 3">
    <name type="scientific">Streptomyces griseoviridis</name>
    <dbReference type="NCBI Taxonomy" id="45398"/>
    <lineage>
        <taxon>Bacteria</taxon>
        <taxon>Bacillati</taxon>
        <taxon>Actinomycetota</taxon>
        <taxon>Actinomycetes</taxon>
        <taxon>Kitasatosporales</taxon>
        <taxon>Streptomycetaceae</taxon>
        <taxon>Streptomyces</taxon>
    </lineage>
</organism>
<reference evidence="2" key="1">
    <citation type="journal article" date="2014" name="Int. J. Syst. Evol. Microbiol.">
        <title>Complete genome sequence of Corynebacterium casei LMG S-19264T (=DSM 44701T), isolated from a smear-ripened cheese.</title>
        <authorList>
            <consortium name="US DOE Joint Genome Institute (JGI-PGF)"/>
            <person name="Walter F."/>
            <person name="Albersmeier A."/>
            <person name="Kalinowski J."/>
            <person name="Ruckert C."/>
        </authorList>
    </citation>
    <scope>NUCLEOTIDE SEQUENCE</scope>
    <source>
        <strain evidence="2">JCM 4234</strain>
    </source>
</reference>
<evidence type="ECO:0008006" key="4">
    <source>
        <dbReference type="Google" id="ProtNLM"/>
    </source>
</evidence>
<feature type="region of interest" description="Disordered" evidence="1">
    <location>
        <begin position="229"/>
        <end position="356"/>
    </location>
</feature>
<evidence type="ECO:0000256" key="1">
    <source>
        <dbReference type="SAM" id="MobiDB-lite"/>
    </source>
</evidence>
<dbReference type="SUPFAM" id="SSF53800">
    <property type="entry name" value="Chelatase"/>
    <property type="match status" value="1"/>
</dbReference>
<evidence type="ECO:0000313" key="3">
    <source>
        <dbReference type="Proteomes" id="UP000653493"/>
    </source>
</evidence>
<gene>
    <name evidence="2" type="ORF">GCM10010238_36580</name>
</gene>
<dbReference type="PANTHER" id="PTHR37612:SF19">
    <property type="entry name" value="FIBROIN HEAVY CHAIN FIB-H LIKE PROTEIN"/>
    <property type="match status" value="1"/>
</dbReference>
<protein>
    <recommendedName>
        <fullName evidence="4">Cobalamin biosynthesis protein CbiX</fullName>
    </recommendedName>
</protein>
<evidence type="ECO:0000313" key="2">
    <source>
        <dbReference type="EMBL" id="GGS43548.1"/>
    </source>
</evidence>
<dbReference type="AlphaFoldDB" id="A0A918GL03"/>
<feature type="compositionally biased region" description="Gly residues" evidence="1">
    <location>
        <begin position="303"/>
        <end position="317"/>
    </location>
</feature>
<dbReference type="Proteomes" id="UP000653493">
    <property type="component" value="Unassembled WGS sequence"/>
</dbReference>